<protein>
    <submittedName>
        <fullName evidence="1">Uncharacterized protein</fullName>
    </submittedName>
</protein>
<dbReference type="Proteomes" id="UP001187192">
    <property type="component" value="Unassembled WGS sequence"/>
</dbReference>
<sequence>MICEDSSSESSVRDNPVYNPVYNFSVSHGSGSKVEMGKDFQPVPNLILPGIGTP</sequence>
<proteinExistence type="predicted"/>
<keyword evidence="2" id="KW-1185">Reference proteome</keyword>
<gene>
    <name evidence="1" type="ORF">TIFTF001_003904</name>
</gene>
<evidence type="ECO:0000313" key="1">
    <source>
        <dbReference type="EMBL" id="GMN32973.1"/>
    </source>
</evidence>
<accession>A0AA87ZB27</accession>
<reference evidence="1" key="1">
    <citation type="submission" date="2023-07" db="EMBL/GenBank/DDBJ databases">
        <title>draft genome sequence of fig (Ficus carica).</title>
        <authorList>
            <person name="Takahashi T."/>
            <person name="Nishimura K."/>
        </authorList>
    </citation>
    <scope>NUCLEOTIDE SEQUENCE</scope>
</reference>
<evidence type="ECO:0000313" key="2">
    <source>
        <dbReference type="Proteomes" id="UP001187192"/>
    </source>
</evidence>
<name>A0AA87ZB27_FICCA</name>
<comment type="caution">
    <text evidence="1">The sequence shown here is derived from an EMBL/GenBank/DDBJ whole genome shotgun (WGS) entry which is preliminary data.</text>
</comment>
<dbReference type="EMBL" id="BTGU01000004">
    <property type="protein sequence ID" value="GMN32973.1"/>
    <property type="molecule type" value="Genomic_DNA"/>
</dbReference>
<dbReference type="AlphaFoldDB" id="A0AA87ZB27"/>
<organism evidence="1 2">
    <name type="scientific">Ficus carica</name>
    <name type="common">Common fig</name>
    <dbReference type="NCBI Taxonomy" id="3494"/>
    <lineage>
        <taxon>Eukaryota</taxon>
        <taxon>Viridiplantae</taxon>
        <taxon>Streptophyta</taxon>
        <taxon>Embryophyta</taxon>
        <taxon>Tracheophyta</taxon>
        <taxon>Spermatophyta</taxon>
        <taxon>Magnoliopsida</taxon>
        <taxon>eudicotyledons</taxon>
        <taxon>Gunneridae</taxon>
        <taxon>Pentapetalae</taxon>
        <taxon>rosids</taxon>
        <taxon>fabids</taxon>
        <taxon>Rosales</taxon>
        <taxon>Moraceae</taxon>
        <taxon>Ficeae</taxon>
        <taxon>Ficus</taxon>
    </lineage>
</organism>